<accession>A0A395SDD5</accession>
<evidence type="ECO:0000313" key="3">
    <source>
        <dbReference type="Proteomes" id="UP000266152"/>
    </source>
</evidence>
<feature type="region of interest" description="Disordered" evidence="1">
    <location>
        <begin position="73"/>
        <end position="94"/>
    </location>
</feature>
<dbReference type="EMBL" id="PXOF01000051">
    <property type="protein sequence ID" value="RGP70421.1"/>
    <property type="molecule type" value="Genomic_DNA"/>
</dbReference>
<name>A0A395SDD5_FUSSP</name>
<protein>
    <submittedName>
        <fullName evidence="2">Uncharacterized protein</fullName>
    </submittedName>
</protein>
<proteinExistence type="predicted"/>
<gene>
    <name evidence="2" type="ORF">FSPOR_3996</name>
</gene>
<keyword evidence="3" id="KW-1185">Reference proteome</keyword>
<dbReference type="Proteomes" id="UP000266152">
    <property type="component" value="Unassembled WGS sequence"/>
</dbReference>
<evidence type="ECO:0000313" key="2">
    <source>
        <dbReference type="EMBL" id="RGP70421.1"/>
    </source>
</evidence>
<feature type="region of interest" description="Disordered" evidence="1">
    <location>
        <begin position="1"/>
        <end position="32"/>
    </location>
</feature>
<sequence>MSSTAPQQGSAAGTTEGTNAAEPQCMSLDRVAGYSPDSITASISARNKDVTETRDQGIASLEVNMAGYRNTAQDVNPPFLLTGTGSKFERTHSQ</sequence>
<reference evidence="2 3" key="1">
    <citation type="journal article" date="2018" name="PLoS Pathog.">
        <title>Evolution of structural diversity of trichothecenes, a family of toxins produced by plant pathogenic and entomopathogenic fungi.</title>
        <authorList>
            <person name="Proctor R.H."/>
            <person name="McCormick S.P."/>
            <person name="Kim H.S."/>
            <person name="Cardoza R.E."/>
            <person name="Stanley A.M."/>
            <person name="Lindo L."/>
            <person name="Kelly A."/>
            <person name="Brown D.W."/>
            <person name="Lee T."/>
            <person name="Vaughan M.M."/>
            <person name="Alexander N.J."/>
            <person name="Busman M."/>
            <person name="Gutierrez S."/>
        </authorList>
    </citation>
    <scope>NUCLEOTIDE SEQUENCE [LARGE SCALE GENOMIC DNA]</scope>
    <source>
        <strain evidence="2 3">NRRL 3299</strain>
    </source>
</reference>
<dbReference type="AlphaFoldDB" id="A0A395SDD5"/>
<comment type="caution">
    <text evidence="2">The sequence shown here is derived from an EMBL/GenBank/DDBJ whole genome shotgun (WGS) entry which is preliminary data.</text>
</comment>
<organism evidence="2 3">
    <name type="scientific">Fusarium sporotrichioides</name>
    <dbReference type="NCBI Taxonomy" id="5514"/>
    <lineage>
        <taxon>Eukaryota</taxon>
        <taxon>Fungi</taxon>
        <taxon>Dikarya</taxon>
        <taxon>Ascomycota</taxon>
        <taxon>Pezizomycotina</taxon>
        <taxon>Sordariomycetes</taxon>
        <taxon>Hypocreomycetidae</taxon>
        <taxon>Hypocreales</taxon>
        <taxon>Nectriaceae</taxon>
        <taxon>Fusarium</taxon>
    </lineage>
</organism>
<evidence type="ECO:0000256" key="1">
    <source>
        <dbReference type="SAM" id="MobiDB-lite"/>
    </source>
</evidence>
<feature type="compositionally biased region" description="Low complexity" evidence="1">
    <location>
        <begin position="11"/>
        <end position="22"/>
    </location>
</feature>
<feature type="compositionally biased region" description="Polar residues" evidence="1">
    <location>
        <begin position="1"/>
        <end position="10"/>
    </location>
</feature>